<organism evidence="1 2">
    <name type="scientific">Romboutsia timonensis</name>
    <dbReference type="NCBI Taxonomy" id="1776391"/>
    <lineage>
        <taxon>Bacteria</taxon>
        <taxon>Bacillati</taxon>
        <taxon>Bacillota</taxon>
        <taxon>Clostridia</taxon>
        <taxon>Peptostreptococcales</taxon>
        <taxon>Peptostreptococcaceae</taxon>
        <taxon>Romboutsia</taxon>
    </lineage>
</organism>
<evidence type="ECO:0000313" key="1">
    <source>
        <dbReference type="EMBL" id="HJG96375.1"/>
    </source>
</evidence>
<dbReference type="Proteomes" id="UP000776700">
    <property type="component" value="Unassembled WGS sequence"/>
</dbReference>
<gene>
    <name evidence="1" type="ORF">K8V90_04645</name>
</gene>
<protein>
    <submittedName>
        <fullName evidence="1">Uncharacterized protein</fullName>
    </submittedName>
</protein>
<comment type="caution">
    <text evidence="1">The sequence shown here is derived from an EMBL/GenBank/DDBJ whole genome shotgun (WGS) entry which is preliminary data.</text>
</comment>
<reference evidence="1" key="2">
    <citation type="submission" date="2021-09" db="EMBL/GenBank/DDBJ databases">
        <authorList>
            <person name="Gilroy R."/>
        </authorList>
    </citation>
    <scope>NUCLEOTIDE SEQUENCE</scope>
    <source>
        <strain evidence="1">1277</strain>
    </source>
</reference>
<accession>A0A921N0D2</accession>
<dbReference type="EMBL" id="DYUB01000155">
    <property type="protein sequence ID" value="HJG96375.1"/>
    <property type="molecule type" value="Genomic_DNA"/>
</dbReference>
<proteinExistence type="predicted"/>
<name>A0A921N0D2_9FIRM</name>
<sequence length="605" mass="70392">MLQPNSRINLEKGIKFYEQDILFDNYIYTGDFDIALTLDYASPGFGLGLTNSEGQSLTDKEEVLLFKMGQKSVDVIHMNKDAQKTLATYNSAYAKTYTEDLKYTLQKRGAEFTLYIGEQKVCVFKAPNDFNTYNLIYYSNKDNEIKNINIASSIPYGWVTNMQNTNGGYIWFYRDAFEFKYCNGEAEIEQPDIYLNYGKYYLKYETEGDCDIVPYVFLSEDERLLDERKNILSPIDNSFRIDRPQKISLKFEGTSGKIKKIRITTQKDNEYIRTSPDKGEKVEMGGSKIRLLLDLIESAEWTGLVKNAPGSTHNNPVDYSLIEFGVNSYGLFDLDIAQEVEYRYKYKDKKLTIENMYGRVIKEIKITNNSLTIFRNVNAIIKDFVVKDIYGNDTNIVVENTIKKYAPGTIYSPIIVLDENEQPLDLSSSYRVYDKNGKDYYWFTNTEREYFEPAHMIRLTKQPSHKTGTIIVYGIRKESTVNMNNILRIPKEGLDTIDAFANYYDILFEKDLRYINKEYREIRLTDISDYKLIVVDYLKEDSYAINYRHEFNSYEIDISIADDKETSVVYNNAAENKNGITFINEYRYVNTNTVPSEDCYIVIGR</sequence>
<dbReference type="AlphaFoldDB" id="A0A921N0D2"/>
<reference evidence="1" key="1">
    <citation type="journal article" date="2021" name="PeerJ">
        <title>Extensive microbial diversity within the chicken gut microbiome revealed by metagenomics and culture.</title>
        <authorList>
            <person name="Gilroy R."/>
            <person name="Ravi A."/>
            <person name="Getino M."/>
            <person name="Pursley I."/>
            <person name="Horton D.L."/>
            <person name="Alikhan N.F."/>
            <person name="Baker D."/>
            <person name="Gharbi K."/>
            <person name="Hall N."/>
            <person name="Watson M."/>
            <person name="Adriaenssens E.M."/>
            <person name="Foster-Nyarko E."/>
            <person name="Jarju S."/>
            <person name="Secka A."/>
            <person name="Antonio M."/>
            <person name="Oren A."/>
            <person name="Chaudhuri R.R."/>
            <person name="La Ragione R."/>
            <person name="Hildebrand F."/>
            <person name="Pallen M.J."/>
        </authorList>
    </citation>
    <scope>NUCLEOTIDE SEQUENCE</scope>
    <source>
        <strain evidence="1">1277</strain>
    </source>
</reference>
<evidence type="ECO:0000313" key="2">
    <source>
        <dbReference type="Proteomes" id="UP000776700"/>
    </source>
</evidence>